<reference evidence="3 4" key="1">
    <citation type="submission" date="2013-11" db="EMBL/GenBank/DDBJ databases">
        <title>Opisthorchis viverrini - life in the bile duct.</title>
        <authorList>
            <person name="Young N.D."/>
            <person name="Nagarajan N."/>
            <person name="Lin S.J."/>
            <person name="Korhonen P.K."/>
            <person name="Jex A.R."/>
            <person name="Hall R.S."/>
            <person name="Safavi-Hemami H."/>
            <person name="Kaewkong W."/>
            <person name="Bertrand D."/>
            <person name="Gao S."/>
            <person name="Seet Q."/>
            <person name="Wongkham S."/>
            <person name="Teh B.T."/>
            <person name="Wongkham C."/>
            <person name="Intapan P.M."/>
            <person name="Maleewong W."/>
            <person name="Yang X."/>
            <person name="Hu M."/>
            <person name="Wang Z."/>
            <person name="Hofmann A."/>
            <person name="Sternberg P.W."/>
            <person name="Tan P."/>
            <person name="Wang J."/>
            <person name="Gasser R.B."/>
        </authorList>
    </citation>
    <scope>NUCLEOTIDE SEQUENCE [LARGE SCALE GENOMIC DNA]</scope>
</reference>
<evidence type="ECO:0000256" key="1">
    <source>
        <dbReference type="SAM" id="MobiDB-lite"/>
    </source>
</evidence>
<dbReference type="GO" id="GO:0006364">
    <property type="term" value="P:rRNA processing"/>
    <property type="evidence" value="ECO:0007669"/>
    <property type="project" value="InterPro"/>
</dbReference>
<feature type="domain" description="Reverse transcriptase" evidence="2">
    <location>
        <begin position="1"/>
        <end position="207"/>
    </location>
</feature>
<protein>
    <recommendedName>
        <fullName evidence="2">Reverse transcriptase domain-containing protein</fullName>
    </recommendedName>
</protein>
<dbReference type="Proteomes" id="UP000054324">
    <property type="component" value="Unassembled WGS sequence"/>
</dbReference>
<dbReference type="InterPro" id="IPR000477">
    <property type="entry name" value="RT_dom"/>
</dbReference>
<dbReference type="CDD" id="cd01650">
    <property type="entry name" value="RT_nLTR_like"/>
    <property type="match status" value="1"/>
</dbReference>
<dbReference type="Pfam" id="PF00078">
    <property type="entry name" value="RVT_1"/>
    <property type="match status" value="1"/>
</dbReference>
<dbReference type="EMBL" id="KL596768">
    <property type="protein sequence ID" value="KER25720.1"/>
    <property type="molecule type" value="Genomic_DNA"/>
</dbReference>
<accession>A0A074ZQW1</accession>
<keyword evidence="4" id="KW-1185">Reference proteome</keyword>
<feature type="compositionally biased region" description="Polar residues" evidence="1">
    <location>
        <begin position="387"/>
        <end position="397"/>
    </location>
</feature>
<dbReference type="STRING" id="6198.A0A074ZQW1"/>
<dbReference type="PROSITE" id="PS50878">
    <property type="entry name" value="RT_POL"/>
    <property type="match status" value="1"/>
</dbReference>
<dbReference type="KEGG" id="ovi:T265_06892"/>
<proteinExistence type="predicted"/>
<dbReference type="OrthoDB" id="6242006at2759"/>
<name>A0A074ZQW1_OPIVI</name>
<dbReference type="GeneID" id="20321071"/>
<feature type="region of interest" description="Disordered" evidence="1">
    <location>
        <begin position="385"/>
        <end position="410"/>
    </location>
</feature>
<dbReference type="InterPro" id="IPR012459">
    <property type="entry name" value="Rrp15"/>
</dbReference>
<feature type="region of interest" description="Disordered" evidence="1">
    <location>
        <begin position="602"/>
        <end position="621"/>
    </location>
</feature>
<dbReference type="CTD" id="20321071"/>
<dbReference type="Pfam" id="PF07890">
    <property type="entry name" value="Rrp15p"/>
    <property type="match status" value="1"/>
</dbReference>
<dbReference type="PANTHER" id="PTHR33332">
    <property type="entry name" value="REVERSE TRANSCRIPTASE DOMAIN-CONTAINING PROTEIN"/>
    <property type="match status" value="1"/>
</dbReference>
<evidence type="ECO:0000313" key="4">
    <source>
        <dbReference type="Proteomes" id="UP000054324"/>
    </source>
</evidence>
<evidence type="ECO:0000259" key="2">
    <source>
        <dbReference type="PROSITE" id="PS50878"/>
    </source>
</evidence>
<dbReference type="RefSeq" id="XP_009170544.1">
    <property type="nucleotide sequence ID" value="XM_009172280.1"/>
</dbReference>
<gene>
    <name evidence="3" type="ORF">T265_06892</name>
</gene>
<evidence type="ECO:0000313" key="3">
    <source>
        <dbReference type="EMBL" id="KER25720.1"/>
    </source>
</evidence>
<organism evidence="3 4">
    <name type="scientific">Opisthorchis viverrini</name>
    <name type="common">Southeast Asian liver fluke</name>
    <dbReference type="NCBI Taxonomy" id="6198"/>
    <lineage>
        <taxon>Eukaryota</taxon>
        <taxon>Metazoa</taxon>
        <taxon>Spiralia</taxon>
        <taxon>Lophotrochozoa</taxon>
        <taxon>Platyhelminthes</taxon>
        <taxon>Trematoda</taxon>
        <taxon>Digenea</taxon>
        <taxon>Opisthorchiida</taxon>
        <taxon>Opisthorchiata</taxon>
        <taxon>Opisthorchiidae</taxon>
        <taxon>Opisthorchis</taxon>
    </lineage>
</organism>
<sequence>MEHILERAILDHLTSSNLISPAQHGFLPNRFCVTNTLVFMDSLTQAKDEGLISDAIFFDFSKAFDRVPHVPLLHKLESYGIQGKILRWIKAFLSDRSFRVRIGSTYSSPAPVSIGVPQGSVLGPLLFLIYVNDLPDVLASPCLLFADDLKSWSSNASALQMDVDAAKQWSLDWNLPLNDENLQPTASQIIQSRNTVSERHQAACIVILCLFHLGRGLSLAMSYRALADVVHKILEETIPLGKHPILALAKTDQQKQKAKSSLQVTDDEKSSVVSTAERRRWLREAYKKPQAAAGIRQTILTLNNPPSEQSGTKEEVEWEHARERRLRLQATRGIVALFNSVRQHQSSISSQLENSDLLETQKERILTEITTSDFLDRLSAGLPKSKLSGSNPASSTAEEGEYQHAKAHTISQKGTKRTLIVEDSLPASNACGVEVLPGPPLTDIEYADDIALLGSDPVVMQTILNNINSSASRFGMRFIPIKCKVLLQDWVGSNPSLMLVDEPTELEDKFTDLGSCISPGGLAKDDIFIRIGKASTAFVNLRHLWRRRDISFSVKRRVYNAACLTTDVFGLLSEFGGNTGSALLKPAQFRKPSLPRVVVVTQERPKSNPTDSPTFDEGDNAPSVRRLFVDYRTPVKLMHEATTIQLEYFTQEWESLDKQPLRCVSSVNTHKCSSQGGSVNAGEPLKKSTSAMAKPNRLHYQASGKVPKFSKIFRLIRGTPTKLSLEHLRNCSFEHRVCVALRTTVKELLHTPDHIHRLARTQSHSSESRSLNGLSPAYSISRLFRYMLERNTVSFRYQRALPTSTVCYIPTQIPLNIIENNSDTLFPAIDQIITGPMDINNLDEIRHPLVVSYHSNMMMMCATIISRVETVIPSMTAPNALVKFTGIYQVLQNHCSREHLNHVETITPPMTAPTSLHRFTGIHQVFQSQSSVEYKKPVFIVAPIVTANSPQHIQPVQNVSFTWDEIRTVRTWPKSSQVLPKNLGAQRRVTFTVARYQTNLTSSLGNVCFDRWLEPQMHSTYKLLIPHPLFEMIVSTRSVQSGFSAEIILGHAPVYKWAVDENLFVRSINCLTQQIPACRSSEHGFERLTTVLEQIGLLDSLHVWYQYVLPKTWSVAQARLKTVNNNVVERGCPQLKLLCTEDSFVEKDQGSDHRLLSVANCLNQFLCCTSSVHTEWDTALDVRRLTQRSWIIHCSCLQSSENESISNGSLTSDVLLTGPLAVAQSDKAFWIGWLKQCAMATVSGIIVKAGTIGLTLYDVEPLSGVCLALALCGLICFGKLRH</sequence>